<comment type="caution">
    <text evidence="2">The sequence shown here is derived from an EMBL/GenBank/DDBJ whole genome shotgun (WGS) entry which is preliminary data.</text>
</comment>
<dbReference type="Proteomes" id="UP000249739">
    <property type="component" value="Unassembled WGS sequence"/>
</dbReference>
<gene>
    <name evidence="2" type="ORF">DI586_08955</name>
</gene>
<name>A0A2W5FFI2_9BACT</name>
<sequence length="401" mass="45703">MLKRIHLRIITAFFFFFLFFTNINAYAAASKASPALPRLDKSVAMSQQKYIELTRPVEETPLRNTALAYKIRLPKNWKKLESATGEEENVLSKRILGNIVEYLGPPVLDLRSSFRIRANDLSYDIDAKDWFLSYINTNSYTLSGMSVISNKRAEAQYVTIGDNGVQYSVRAVAQISGPRVILAEYIFPLDFWDQEKDLMKWVMSGFMLTNPDNSPVEPIRNYSFVDVAQFNYPSTWILRANPITSIQRMAASLINLKGSDTSQGTMRKNSDFENIYLLDGRIDIFTVAKSSDTNLPKELALLKEGMLQRRLVLGDLIESVEALSHHEAIKSARIEAYKVNNIDNKLAGYEQWVGIFETPGRYYFVTLLTVGRQDDFLIWARNVKAYKTVVESLSPVIKPQN</sequence>
<dbReference type="EMBL" id="QFOT01000112">
    <property type="protein sequence ID" value="PZP54745.1"/>
    <property type="molecule type" value="Genomic_DNA"/>
</dbReference>
<proteinExistence type="predicted"/>
<organism evidence="2 3">
    <name type="scientific">Micavibrio aeruginosavorus</name>
    <dbReference type="NCBI Taxonomy" id="349221"/>
    <lineage>
        <taxon>Bacteria</taxon>
        <taxon>Pseudomonadati</taxon>
        <taxon>Bdellovibrionota</taxon>
        <taxon>Bdellovibrionia</taxon>
        <taxon>Bdellovibrionales</taxon>
        <taxon>Pseudobdellovibrionaceae</taxon>
        <taxon>Micavibrio</taxon>
    </lineage>
</organism>
<evidence type="ECO:0000313" key="2">
    <source>
        <dbReference type="EMBL" id="PZP54745.1"/>
    </source>
</evidence>
<feature type="signal peptide" evidence="1">
    <location>
        <begin position="1"/>
        <end position="27"/>
    </location>
</feature>
<evidence type="ECO:0008006" key="4">
    <source>
        <dbReference type="Google" id="ProtNLM"/>
    </source>
</evidence>
<reference evidence="2 3" key="1">
    <citation type="submission" date="2017-08" db="EMBL/GenBank/DDBJ databases">
        <title>Infants hospitalized years apart are colonized by the same room-sourced microbial strains.</title>
        <authorList>
            <person name="Brooks B."/>
            <person name="Olm M.R."/>
            <person name="Firek B.A."/>
            <person name="Baker R."/>
            <person name="Thomas B.C."/>
            <person name="Morowitz M.J."/>
            <person name="Banfield J.F."/>
        </authorList>
    </citation>
    <scope>NUCLEOTIDE SEQUENCE [LARGE SCALE GENOMIC DNA]</scope>
    <source>
        <strain evidence="2">S2_006_000_R2_64</strain>
    </source>
</reference>
<evidence type="ECO:0000313" key="3">
    <source>
        <dbReference type="Proteomes" id="UP000249739"/>
    </source>
</evidence>
<accession>A0A2W5FFI2</accession>
<protein>
    <recommendedName>
        <fullName evidence="4">DUF1795 domain-containing protein</fullName>
    </recommendedName>
</protein>
<evidence type="ECO:0000256" key="1">
    <source>
        <dbReference type="SAM" id="SignalP"/>
    </source>
</evidence>
<keyword evidence="1" id="KW-0732">Signal</keyword>
<feature type="chain" id="PRO_5016051752" description="DUF1795 domain-containing protein" evidence="1">
    <location>
        <begin position="28"/>
        <end position="401"/>
    </location>
</feature>
<dbReference type="AlphaFoldDB" id="A0A2W5FFI2"/>